<evidence type="ECO:0000256" key="2">
    <source>
        <dbReference type="ARBA" id="ARBA00022679"/>
    </source>
</evidence>
<dbReference type="Gene3D" id="3.90.470.20">
    <property type="entry name" value="4'-phosphopantetheinyl transferase domain"/>
    <property type="match status" value="1"/>
</dbReference>
<dbReference type="AlphaFoldDB" id="A0A9D1JYZ7"/>
<evidence type="ECO:0000256" key="1">
    <source>
        <dbReference type="ARBA" id="ARBA00022516"/>
    </source>
</evidence>
<evidence type="ECO:0000256" key="7">
    <source>
        <dbReference type="ARBA" id="ARBA00023160"/>
    </source>
</evidence>
<keyword evidence="5 8" id="KW-0460">Magnesium</keyword>
<keyword evidence="3 8" id="KW-0479">Metal-binding</keyword>
<protein>
    <recommendedName>
        <fullName evidence="8">Holo-[acyl-carrier-protein] synthase</fullName>
        <shortName evidence="8">Holo-ACP synthase</shortName>
        <ecNumber evidence="8">2.7.8.7</ecNumber>
    </recommendedName>
    <alternativeName>
        <fullName evidence="8">4'-phosphopantetheinyl transferase AcpS</fullName>
    </alternativeName>
</protein>
<gene>
    <name evidence="8 10" type="primary">acpS</name>
    <name evidence="10" type="ORF">IAB51_02775</name>
</gene>
<comment type="catalytic activity">
    <reaction evidence="8">
        <text>apo-[ACP] + CoA = holo-[ACP] + adenosine 3',5'-bisphosphate + H(+)</text>
        <dbReference type="Rhea" id="RHEA:12068"/>
        <dbReference type="Rhea" id="RHEA-COMP:9685"/>
        <dbReference type="Rhea" id="RHEA-COMP:9690"/>
        <dbReference type="ChEBI" id="CHEBI:15378"/>
        <dbReference type="ChEBI" id="CHEBI:29999"/>
        <dbReference type="ChEBI" id="CHEBI:57287"/>
        <dbReference type="ChEBI" id="CHEBI:58343"/>
        <dbReference type="ChEBI" id="CHEBI:64479"/>
        <dbReference type="EC" id="2.7.8.7"/>
    </reaction>
</comment>
<evidence type="ECO:0000259" key="9">
    <source>
        <dbReference type="Pfam" id="PF01648"/>
    </source>
</evidence>
<reference evidence="10" key="2">
    <citation type="journal article" date="2021" name="PeerJ">
        <title>Extensive microbial diversity within the chicken gut microbiome revealed by metagenomics and culture.</title>
        <authorList>
            <person name="Gilroy R."/>
            <person name="Ravi A."/>
            <person name="Getino M."/>
            <person name="Pursley I."/>
            <person name="Horton D.L."/>
            <person name="Alikhan N.F."/>
            <person name="Baker D."/>
            <person name="Gharbi K."/>
            <person name="Hall N."/>
            <person name="Watson M."/>
            <person name="Adriaenssens E.M."/>
            <person name="Foster-Nyarko E."/>
            <person name="Jarju S."/>
            <person name="Secka A."/>
            <person name="Antonio M."/>
            <person name="Oren A."/>
            <person name="Chaudhuri R.R."/>
            <person name="La Ragione R."/>
            <person name="Hildebrand F."/>
            <person name="Pallen M.J."/>
        </authorList>
    </citation>
    <scope>NUCLEOTIDE SEQUENCE</scope>
    <source>
        <strain evidence="10">CHK199-13235</strain>
    </source>
</reference>
<sequence length="119" mass="13059">MFTGIDLVKIDRIRKSMENPRFAARVFSASERDLFACKKDPYPSFAANFAAKEAFSKALGAGVRGFALNEVSVLRDELGAPYFVFTGNAAQIVEERGLSFSVSLTHTEDTAGAFVIAWR</sequence>
<evidence type="ECO:0000256" key="5">
    <source>
        <dbReference type="ARBA" id="ARBA00022842"/>
    </source>
</evidence>
<comment type="caution">
    <text evidence="10">The sequence shown here is derived from an EMBL/GenBank/DDBJ whole genome shotgun (WGS) entry which is preliminary data.</text>
</comment>
<comment type="similarity">
    <text evidence="8">Belongs to the P-Pant transferase superfamily. AcpS family.</text>
</comment>
<proteinExistence type="inferred from homology"/>
<dbReference type="InterPro" id="IPR037143">
    <property type="entry name" value="4-PPantetheinyl_Trfase_dom_sf"/>
</dbReference>
<keyword evidence="7 8" id="KW-0275">Fatty acid biosynthesis</keyword>
<evidence type="ECO:0000256" key="6">
    <source>
        <dbReference type="ARBA" id="ARBA00023098"/>
    </source>
</evidence>
<evidence type="ECO:0000313" key="11">
    <source>
        <dbReference type="Proteomes" id="UP000824002"/>
    </source>
</evidence>
<keyword evidence="2 8" id="KW-0808">Transferase</keyword>
<name>A0A9D1JYZ7_9FIRM</name>
<feature type="domain" description="4'-phosphopantetheinyl transferase" evidence="9">
    <location>
        <begin position="4"/>
        <end position="93"/>
    </location>
</feature>
<dbReference type="NCBIfam" id="TIGR00516">
    <property type="entry name" value="acpS"/>
    <property type="match status" value="1"/>
</dbReference>
<dbReference type="EC" id="2.7.8.7" evidence="8"/>
<dbReference type="Proteomes" id="UP000824002">
    <property type="component" value="Unassembled WGS sequence"/>
</dbReference>
<dbReference type="GO" id="GO:0005737">
    <property type="term" value="C:cytoplasm"/>
    <property type="evidence" value="ECO:0007669"/>
    <property type="project" value="UniProtKB-SubCell"/>
</dbReference>
<keyword evidence="8" id="KW-0963">Cytoplasm</keyword>
<feature type="binding site" evidence="8">
    <location>
        <position position="53"/>
    </location>
    <ligand>
        <name>Mg(2+)</name>
        <dbReference type="ChEBI" id="CHEBI:18420"/>
    </ligand>
</feature>
<keyword evidence="4 8" id="KW-0276">Fatty acid metabolism</keyword>
<keyword evidence="1 8" id="KW-0444">Lipid biosynthesis</keyword>
<reference evidence="10" key="1">
    <citation type="submission" date="2020-10" db="EMBL/GenBank/DDBJ databases">
        <authorList>
            <person name="Gilroy R."/>
        </authorList>
    </citation>
    <scope>NUCLEOTIDE SEQUENCE</scope>
    <source>
        <strain evidence="10">CHK199-13235</strain>
    </source>
</reference>
<comment type="function">
    <text evidence="8">Transfers the 4'-phosphopantetheine moiety from coenzyme A to a Ser of acyl-carrier-protein.</text>
</comment>
<dbReference type="GO" id="GO:0006633">
    <property type="term" value="P:fatty acid biosynthetic process"/>
    <property type="evidence" value="ECO:0007669"/>
    <property type="project" value="UniProtKB-UniRule"/>
</dbReference>
<evidence type="ECO:0000256" key="3">
    <source>
        <dbReference type="ARBA" id="ARBA00022723"/>
    </source>
</evidence>
<dbReference type="GO" id="GO:0008897">
    <property type="term" value="F:holo-[acyl-carrier-protein] synthase activity"/>
    <property type="evidence" value="ECO:0007669"/>
    <property type="project" value="UniProtKB-UniRule"/>
</dbReference>
<evidence type="ECO:0000313" key="10">
    <source>
        <dbReference type="EMBL" id="HIS75711.1"/>
    </source>
</evidence>
<evidence type="ECO:0000256" key="8">
    <source>
        <dbReference type="HAMAP-Rule" id="MF_00101"/>
    </source>
</evidence>
<feature type="binding site" evidence="8">
    <location>
        <position position="6"/>
    </location>
    <ligand>
        <name>Mg(2+)</name>
        <dbReference type="ChEBI" id="CHEBI:18420"/>
    </ligand>
</feature>
<organism evidence="10 11">
    <name type="scientific">Candidatus Merdivicinus excrementipullorum</name>
    <dbReference type="NCBI Taxonomy" id="2840867"/>
    <lineage>
        <taxon>Bacteria</taxon>
        <taxon>Bacillati</taxon>
        <taxon>Bacillota</taxon>
        <taxon>Clostridia</taxon>
        <taxon>Eubacteriales</taxon>
        <taxon>Oscillospiraceae</taxon>
        <taxon>Oscillospiraceae incertae sedis</taxon>
        <taxon>Candidatus Merdivicinus</taxon>
    </lineage>
</organism>
<dbReference type="HAMAP" id="MF_00101">
    <property type="entry name" value="AcpS"/>
    <property type="match status" value="1"/>
</dbReference>
<dbReference type="GO" id="GO:0000287">
    <property type="term" value="F:magnesium ion binding"/>
    <property type="evidence" value="ECO:0007669"/>
    <property type="project" value="UniProtKB-UniRule"/>
</dbReference>
<evidence type="ECO:0000256" key="4">
    <source>
        <dbReference type="ARBA" id="ARBA00022832"/>
    </source>
</evidence>
<comment type="subcellular location">
    <subcellularLocation>
        <location evidence="8">Cytoplasm</location>
    </subcellularLocation>
</comment>
<keyword evidence="6 8" id="KW-0443">Lipid metabolism</keyword>
<accession>A0A9D1JYZ7</accession>
<comment type="cofactor">
    <cofactor evidence="8">
        <name>Mg(2+)</name>
        <dbReference type="ChEBI" id="CHEBI:18420"/>
    </cofactor>
</comment>
<dbReference type="InterPro" id="IPR008278">
    <property type="entry name" value="4-PPantetheinyl_Trfase_dom"/>
</dbReference>
<dbReference type="EMBL" id="DVJP01000023">
    <property type="protein sequence ID" value="HIS75711.1"/>
    <property type="molecule type" value="Genomic_DNA"/>
</dbReference>
<dbReference type="NCBIfam" id="TIGR00556">
    <property type="entry name" value="pantethn_trn"/>
    <property type="match status" value="1"/>
</dbReference>
<dbReference type="InterPro" id="IPR002582">
    <property type="entry name" value="ACPS"/>
</dbReference>
<dbReference type="InterPro" id="IPR004568">
    <property type="entry name" value="Ppantetheine-prot_Trfase_dom"/>
</dbReference>
<dbReference type="Pfam" id="PF01648">
    <property type="entry name" value="ACPS"/>
    <property type="match status" value="1"/>
</dbReference>
<dbReference type="SUPFAM" id="SSF56214">
    <property type="entry name" value="4'-phosphopantetheinyl transferase"/>
    <property type="match status" value="1"/>
</dbReference>